<evidence type="ECO:0000256" key="10">
    <source>
        <dbReference type="ARBA" id="ARBA00023235"/>
    </source>
</evidence>
<evidence type="ECO:0000256" key="13">
    <source>
        <dbReference type="ARBA" id="ARBA00052376"/>
    </source>
</evidence>
<dbReference type="GO" id="GO:0004165">
    <property type="term" value="F:delta(3)-delta(2)-enoyl-CoA isomerase activity"/>
    <property type="evidence" value="ECO:0007669"/>
    <property type="project" value="UniProtKB-EC"/>
</dbReference>
<comment type="catalytic activity">
    <reaction evidence="12">
        <text>(2E)-tetradecenoyl-CoA = (3Z)-tetradecenoyl-CoA</text>
        <dbReference type="Rhea" id="RHEA:29847"/>
        <dbReference type="ChEBI" id="CHEBI:61405"/>
        <dbReference type="ChEBI" id="CHEBI:61968"/>
    </reaction>
    <physiologicalReaction direction="right-to-left" evidence="12">
        <dbReference type="Rhea" id="RHEA:29849"/>
    </physiologicalReaction>
</comment>
<dbReference type="EMBL" id="JALLAZ020000371">
    <property type="protein sequence ID" value="KAL3796842.1"/>
    <property type="molecule type" value="Genomic_DNA"/>
</dbReference>
<dbReference type="CDD" id="cd06558">
    <property type="entry name" value="crotonase-like"/>
    <property type="match status" value="1"/>
</dbReference>
<dbReference type="Gene3D" id="3.90.226.10">
    <property type="entry name" value="2-enoyl-CoA Hydratase, Chain A, domain 1"/>
    <property type="match status" value="1"/>
</dbReference>
<dbReference type="InterPro" id="IPR001753">
    <property type="entry name" value="Enoyl-CoA_hydra/iso"/>
</dbReference>
<dbReference type="GO" id="GO:0006631">
    <property type="term" value="P:fatty acid metabolic process"/>
    <property type="evidence" value="ECO:0007669"/>
    <property type="project" value="UniProtKB-KW"/>
</dbReference>
<dbReference type="InterPro" id="IPR018376">
    <property type="entry name" value="Enoyl-CoA_hyd/isom_CS"/>
</dbReference>
<comment type="catalytic activity">
    <reaction evidence="14">
        <text>(3Z)-octenoyl-CoA = (2E)-octenoyl-CoA</text>
        <dbReference type="Rhea" id="RHEA:46044"/>
        <dbReference type="ChEBI" id="CHEBI:62242"/>
        <dbReference type="ChEBI" id="CHEBI:85640"/>
    </reaction>
    <physiologicalReaction direction="left-to-right" evidence="14">
        <dbReference type="Rhea" id="RHEA:46045"/>
    </physiologicalReaction>
</comment>
<protein>
    <recommendedName>
        <fullName evidence="16">Enoyl-CoA delta isomerase 1, mitochondrial</fullName>
    </recommendedName>
    <alternativeName>
        <fullName evidence="17">3,2-trans-enoyl-CoA isomerase</fullName>
    </alternativeName>
</protein>
<sequence length="324" mass="35514">MNSLRARAHLLFGRRSHQSLAPHQHLSPAVANDLVISTVDENSGIAMLTMNRPPANSLSMEMNEAICDSIKTIEANAKIQSVILSSTNPKIFSAGLDVTELVSPDKDRLPRFWNSLQQVYIDLYGSRLATVAAIQGHAPAAGCFLAMACDYRVMSAGDINSDTKKKHVPTIGLNETQLGIAAPPWMGQLLVRTVGFRQAELALALGTLFPPEQALAVGLVDDIVPHQKAESGEDQLIDLLPSQIKDQALNPLLQRAYSQARIYAKIPPQARVASKMVTREEHIFRMIAKRDEDTQHFCGFVTQKAVQKNLSAYVEALKNKSAKK</sequence>
<evidence type="ECO:0000256" key="4">
    <source>
        <dbReference type="ARBA" id="ARBA00011233"/>
    </source>
</evidence>
<dbReference type="FunFam" id="3.90.226.10:FF:000034">
    <property type="entry name" value="Enoyl-CoA delta isomerase 1"/>
    <property type="match status" value="1"/>
</dbReference>
<evidence type="ECO:0000256" key="1">
    <source>
        <dbReference type="ARBA" id="ARBA00004305"/>
    </source>
</evidence>
<evidence type="ECO:0000256" key="2">
    <source>
        <dbReference type="ARBA" id="ARBA00005005"/>
    </source>
</evidence>
<name>A0ABD3Q921_9STRA</name>
<keyword evidence="5" id="KW-0276">Fatty acid metabolism</keyword>
<comment type="function">
    <text evidence="15">Key enzyme of fatty acid beta-oxidation. Able to isomerize both 3-cis (3Z) and 3-trans (3E) double bonds into the 2-trans (2E) form in a range of enoyl-CoA species, with a preference for (3Z)-enoyl-CoAs over (3E)-enoyl-CoAs. The catalytic efficiency of this enzyme is not affected by the fatty acyl chain length.</text>
</comment>
<evidence type="ECO:0000256" key="15">
    <source>
        <dbReference type="ARBA" id="ARBA00056147"/>
    </source>
</evidence>
<comment type="caution">
    <text evidence="19">The sequence shown here is derived from an EMBL/GenBank/DDBJ whole genome shotgun (WGS) entry which is preliminary data.</text>
</comment>
<proteinExistence type="inferred from homology"/>
<evidence type="ECO:0000313" key="20">
    <source>
        <dbReference type="Proteomes" id="UP001530315"/>
    </source>
</evidence>
<evidence type="ECO:0000313" key="19">
    <source>
        <dbReference type="EMBL" id="KAL3796842.1"/>
    </source>
</evidence>
<keyword evidence="8" id="KW-0443">Lipid metabolism</keyword>
<dbReference type="PANTHER" id="PTHR11941:SF45">
    <property type="entry name" value="ENOYL-COA DELTA ISOMERASE 1, MITOCHONDRIAL"/>
    <property type="match status" value="1"/>
</dbReference>
<dbReference type="Pfam" id="PF00378">
    <property type="entry name" value="ECH_1"/>
    <property type="match status" value="1"/>
</dbReference>
<evidence type="ECO:0000256" key="3">
    <source>
        <dbReference type="ARBA" id="ARBA00005254"/>
    </source>
</evidence>
<comment type="subunit">
    <text evidence="4">Homotrimer.</text>
</comment>
<comment type="subcellular location">
    <subcellularLocation>
        <location evidence="1">Mitochondrion matrix</location>
    </subcellularLocation>
</comment>
<dbReference type="Gene3D" id="6.10.250.170">
    <property type="match status" value="1"/>
</dbReference>
<comment type="catalytic activity">
    <reaction evidence="11">
        <text>(3Z)-decenoyl-CoA = (2E)-decenoyl-CoA</text>
        <dbReference type="Rhea" id="RHEA:77195"/>
        <dbReference type="ChEBI" id="CHEBI:61406"/>
        <dbReference type="ChEBI" id="CHEBI:195601"/>
    </reaction>
    <physiologicalReaction direction="left-to-right" evidence="11">
        <dbReference type="Rhea" id="RHEA:77196"/>
    </physiologicalReaction>
</comment>
<evidence type="ECO:0000256" key="9">
    <source>
        <dbReference type="ARBA" id="ARBA00023128"/>
    </source>
</evidence>
<reference evidence="19 20" key="1">
    <citation type="submission" date="2024-10" db="EMBL/GenBank/DDBJ databases">
        <title>Updated reference genomes for cyclostephanoid diatoms.</title>
        <authorList>
            <person name="Roberts W.R."/>
            <person name="Alverson A.J."/>
        </authorList>
    </citation>
    <scope>NUCLEOTIDE SEQUENCE [LARGE SCALE GENOMIC DNA]</scope>
    <source>
        <strain evidence="19 20">AJA276-08</strain>
    </source>
</reference>
<keyword evidence="6" id="KW-0809">Transit peptide</keyword>
<evidence type="ECO:0000256" key="17">
    <source>
        <dbReference type="ARBA" id="ARBA00083575"/>
    </source>
</evidence>
<dbReference type="SUPFAM" id="SSF52096">
    <property type="entry name" value="ClpP/crotonase"/>
    <property type="match status" value="1"/>
</dbReference>
<keyword evidence="20" id="KW-1185">Reference proteome</keyword>
<accession>A0ABD3Q921</accession>
<keyword evidence="10" id="KW-0413">Isomerase</keyword>
<keyword evidence="9" id="KW-0496">Mitochondrion</keyword>
<comment type="similarity">
    <text evidence="3 18">Belongs to the enoyl-CoA hydratase/isomerase family.</text>
</comment>
<dbReference type="PANTHER" id="PTHR11941">
    <property type="entry name" value="ENOYL-COA HYDRATASE-RELATED"/>
    <property type="match status" value="1"/>
</dbReference>
<dbReference type="GO" id="GO:0005759">
    <property type="term" value="C:mitochondrial matrix"/>
    <property type="evidence" value="ECO:0007669"/>
    <property type="project" value="UniProtKB-SubCell"/>
</dbReference>
<dbReference type="Proteomes" id="UP001530315">
    <property type="component" value="Unassembled WGS sequence"/>
</dbReference>
<comment type="pathway">
    <text evidence="2">Lipid metabolism; fatty acid beta-oxidation.</text>
</comment>
<evidence type="ECO:0000256" key="16">
    <source>
        <dbReference type="ARBA" id="ARBA00068317"/>
    </source>
</evidence>
<gene>
    <name evidence="19" type="ORF">ACHAW5_002528</name>
</gene>
<evidence type="ECO:0000256" key="5">
    <source>
        <dbReference type="ARBA" id="ARBA00022832"/>
    </source>
</evidence>
<evidence type="ECO:0000256" key="18">
    <source>
        <dbReference type="RuleBase" id="RU003707"/>
    </source>
</evidence>
<comment type="catalytic activity">
    <reaction evidence="13">
        <text>(3Z)-dodecenoyl-CoA = (2E)-dodecenoyl-CoA</text>
        <dbReference type="Rhea" id="RHEA:23716"/>
        <dbReference type="ChEBI" id="CHEBI:57330"/>
        <dbReference type="ChEBI" id="CHEBI:58543"/>
        <dbReference type="EC" id="5.3.3.8"/>
    </reaction>
    <physiologicalReaction direction="left-to-right" evidence="13">
        <dbReference type="Rhea" id="RHEA:23717"/>
    </physiologicalReaction>
</comment>
<dbReference type="PROSITE" id="PS00166">
    <property type="entry name" value="ENOYL_COA_HYDRATASE"/>
    <property type="match status" value="1"/>
</dbReference>
<evidence type="ECO:0000256" key="8">
    <source>
        <dbReference type="ARBA" id="ARBA00023098"/>
    </source>
</evidence>
<evidence type="ECO:0000256" key="12">
    <source>
        <dbReference type="ARBA" id="ARBA00051293"/>
    </source>
</evidence>
<evidence type="ECO:0000256" key="7">
    <source>
        <dbReference type="ARBA" id="ARBA00022990"/>
    </source>
</evidence>
<evidence type="ECO:0000256" key="6">
    <source>
        <dbReference type="ARBA" id="ARBA00022946"/>
    </source>
</evidence>
<keyword evidence="7" id="KW-0007">Acetylation</keyword>
<evidence type="ECO:0000256" key="11">
    <source>
        <dbReference type="ARBA" id="ARBA00050938"/>
    </source>
</evidence>
<dbReference type="InterPro" id="IPR029045">
    <property type="entry name" value="ClpP/crotonase-like_dom_sf"/>
</dbReference>
<dbReference type="AlphaFoldDB" id="A0ABD3Q921"/>
<evidence type="ECO:0000256" key="14">
    <source>
        <dbReference type="ARBA" id="ARBA00052542"/>
    </source>
</evidence>
<organism evidence="19 20">
    <name type="scientific">Stephanodiscus triporus</name>
    <dbReference type="NCBI Taxonomy" id="2934178"/>
    <lineage>
        <taxon>Eukaryota</taxon>
        <taxon>Sar</taxon>
        <taxon>Stramenopiles</taxon>
        <taxon>Ochrophyta</taxon>
        <taxon>Bacillariophyta</taxon>
        <taxon>Coscinodiscophyceae</taxon>
        <taxon>Thalassiosirophycidae</taxon>
        <taxon>Stephanodiscales</taxon>
        <taxon>Stephanodiscaceae</taxon>
        <taxon>Stephanodiscus</taxon>
    </lineage>
</organism>